<proteinExistence type="predicted"/>
<organism evidence="2 3">
    <name type="scientific">Brachyspira hampsonii</name>
    <dbReference type="NCBI Taxonomy" id="1287055"/>
    <lineage>
        <taxon>Bacteria</taxon>
        <taxon>Pseudomonadati</taxon>
        <taxon>Spirochaetota</taxon>
        <taxon>Spirochaetia</taxon>
        <taxon>Brachyspirales</taxon>
        <taxon>Brachyspiraceae</taxon>
        <taxon>Brachyspira</taxon>
    </lineage>
</organism>
<evidence type="ECO:0000313" key="3">
    <source>
        <dbReference type="Proteomes" id="UP000095247"/>
    </source>
</evidence>
<gene>
    <name evidence="2" type="ORF">BFL38_08325</name>
</gene>
<feature type="signal peptide" evidence="1">
    <location>
        <begin position="1"/>
        <end position="19"/>
    </location>
</feature>
<dbReference type="EMBL" id="MDCO01000009">
    <property type="protein sequence ID" value="OEJ14833.1"/>
    <property type="molecule type" value="Genomic_DNA"/>
</dbReference>
<dbReference type="AlphaFoldDB" id="A0A1E5NFB7"/>
<reference evidence="2 3" key="1">
    <citation type="submission" date="2016-08" db="EMBL/GenBank/DDBJ databases">
        <title>Characterization and recognition of Brachyspira hampsonii sp. nov., a novel intestinal spirochete that is pathogenic to pigs.</title>
        <authorList>
            <person name="Mirajkar N."/>
            <person name="La T."/>
            <person name="Phillips N."/>
            <person name="Hampson D."/>
            <person name="Gebhart C."/>
        </authorList>
    </citation>
    <scope>NUCLEOTIDE SEQUENCE [LARGE SCALE GENOMIC DNA]</scope>
    <source>
        <strain evidence="2 3">P280/1</strain>
    </source>
</reference>
<comment type="caution">
    <text evidence="2">The sequence shown here is derived from an EMBL/GenBank/DDBJ whole genome shotgun (WGS) entry which is preliminary data.</text>
</comment>
<sequence>MKLCKILAVLFILSYSVFAKSGLELGVFVPIGFNVGIHYYDKAPSSLNNQQAATYNTYVTNNTRTSHIGYDAGALFQAGYRLELNEEISFSFMGELGYSRDTFNYRLKDSKTDVPALKQQNYRYYTFDSLVIGILPKVNYKRFSFGVGVGMKIFLSGTINNSGYNQTLDYTAETIKMIDMKNYKDYFTSNVIGYLKLTLDYSVYTSKKFDIVVGAYIDYDFALRYQIKGSKINNQIDAPIENISSVDLGIQVGVKIRPMN</sequence>
<evidence type="ECO:0008006" key="4">
    <source>
        <dbReference type="Google" id="ProtNLM"/>
    </source>
</evidence>
<name>A0A1E5NFB7_9SPIR</name>
<dbReference type="Proteomes" id="UP000095247">
    <property type="component" value="Unassembled WGS sequence"/>
</dbReference>
<evidence type="ECO:0000256" key="1">
    <source>
        <dbReference type="SAM" id="SignalP"/>
    </source>
</evidence>
<feature type="chain" id="PRO_5009182319" description="Outer membrane protein beta-barrel domain-containing protein" evidence="1">
    <location>
        <begin position="20"/>
        <end position="260"/>
    </location>
</feature>
<accession>A0A1E5NFB7</accession>
<keyword evidence="1" id="KW-0732">Signal</keyword>
<evidence type="ECO:0000313" key="2">
    <source>
        <dbReference type="EMBL" id="OEJ14833.1"/>
    </source>
</evidence>
<protein>
    <recommendedName>
        <fullName evidence="4">Outer membrane protein beta-barrel domain-containing protein</fullName>
    </recommendedName>
</protein>
<dbReference type="RefSeq" id="WP_069726332.1">
    <property type="nucleotide sequence ID" value="NZ_MDCO01000009.1"/>
</dbReference>